<dbReference type="AlphaFoldDB" id="A0A1M6CVN5"/>
<accession>A0A1M6CVN5</accession>
<organism evidence="1 2">
    <name type="scientific">Tangfeifania diversioriginum</name>
    <dbReference type="NCBI Taxonomy" id="1168035"/>
    <lineage>
        <taxon>Bacteria</taxon>
        <taxon>Pseudomonadati</taxon>
        <taxon>Bacteroidota</taxon>
        <taxon>Bacteroidia</taxon>
        <taxon>Marinilabiliales</taxon>
        <taxon>Prolixibacteraceae</taxon>
        <taxon>Tangfeifania</taxon>
    </lineage>
</organism>
<reference evidence="1 2" key="1">
    <citation type="submission" date="2016-11" db="EMBL/GenBank/DDBJ databases">
        <authorList>
            <person name="Jaros S."/>
            <person name="Januszkiewicz K."/>
            <person name="Wedrychowicz H."/>
        </authorList>
    </citation>
    <scope>NUCLEOTIDE SEQUENCE [LARGE SCALE GENOMIC DNA]</scope>
    <source>
        <strain evidence="1 2">DSM 27063</strain>
    </source>
</reference>
<sequence>MEQREAIIKKTVKNLNQLSEERLIEVKDFVDFLLKRTEDKLLTEGIQELTSESKSFEYLNDEEDLYTVNDLKEKYK</sequence>
<dbReference type="Proteomes" id="UP000184050">
    <property type="component" value="Unassembled WGS sequence"/>
</dbReference>
<gene>
    <name evidence="1" type="ORF">SAMN05444280_104110</name>
</gene>
<dbReference type="RefSeq" id="WP_073165853.1">
    <property type="nucleotide sequence ID" value="NZ_FQZE01000004.1"/>
</dbReference>
<name>A0A1M6CVN5_9BACT</name>
<keyword evidence="2" id="KW-1185">Reference proteome</keyword>
<evidence type="ECO:0000313" key="1">
    <source>
        <dbReference type="EMBL" id="SHI65077.1"/>
    </source>
</evidence>
<dbReference type="OrthoDB" id="1365620at2"/>
<dbReference type="STRING" id="1168035.SAMN05444280_104110"/>
<evidence type="ECO:0008006" key="3">
    <source>
        <dbReference type="Google" id="ProtNLM"/>
    </source>
</evidence>
<protein>
    <recommendedName>
        <fullName evidence="3">DUF2281 domain-containing protein</fullName>
    </recommendedName>
</protein>
<dbReference type="EMBL" id="FQZE01000004">
    <property type="protein sequence ID" value="SHI65077.1"/>
    <property type="molecule type" value="Genomic_DNA"/>
</dbReference>
<evidence type="ECO:0000313" key="2">
    <source>
        <dbReference type="Proteomes" id="UP000184050"/>
    </source>
</evidence>
<proteinExistence type="predicted"/>